<keyword evidence="1" id="KW-0472">Membrane</keyword>
<dbReference type="PANTHER" id="PTHR34300">
    <property type="entry name" value="QUEUOSINE PRECURSOR TRANSPORTER-RELATED"/>
    <property type="match status" value="1"/>
</dbReference>
<protein>
    <recommendedName>
        <fullName evidence="3">Queuosine precursor transporter</fullName>
    </recommendedName>
</protein>
<feature type="transmembrane region" description="Helical" evidence="1">
    <location>
        <begin position="159"/>
        <end position="178"/>
    </location>
</feature>
<evidence type="ECO:0000313" key="2">
    <source>
        <dbReference type="EMBL" id="KKN99732.1"/>
    </source>
</evidence>
<dbReference type="InterPro" id="IPR003744">
    <property type="entry name" value="YhhQ"/>
</dbReference>
<dbReference type="Pfam" id="PF02592">
    <property type="entry name" value="Vut_1"/>
    <property type="match status" value="1"/>
</dbReference>
<feature type="transmembrane region" description="Helical" evidence="1">
    <location>
        <begin position="56"/>
        <end position="74"/>
    </location>
</feature>
<accession>A0A0F9VIT0</accession>
<feature type="transmembrane region" description="Helical" evidence="1">
    <location>
        <begin position="116"/>
        <end position="138"/>
    </location>
</feature>
<feature type="transmembrane region" description="Helical" evidence="1">
    <location>
        <begin position="31"/>
        <end position="50"/>
    </location>
</feature>
<dbReference type="PANTHER" id="PTHR34300:SF1">
    <property type="entry name" value="QUEUOSINE PRECURSOR TRANSPORTER"/>
    <property type="match status" value="1"/>
</dbReference>
<keyword evidence="1" id="KW-0812">Transmembrane</keyword>
<sequence>MRSLQRMTVCDPRRPSRRTLAQNGSNMTRTYLPGILAMAAIVVASNILVQFLFGQWLTWGAFTYPLAFLVTDVMNRVYGKDAARRVVLVGFVVGLACSLIGTQIMGEFGPLVTLRIAIGSGVAFLVAQLVDVAIFSALRDGKWWRAPLASTLVSSSLDTLLFFSISFSGVLSFLHPATDVSWASEMLPLLGSGPVAPLWVSLAVADWSVKLGIALIALIPFRIITAQLLPRS</sequence>
<gene>
    <name evidence="2" type="ORF">LCGC14_0134780</name>
</gene>
<comment type="caution">
    <text evidence="2">The sequence shown here is derived from an EMBL/GenBank/DDBJ whole genome shotgun (WGS) entry which is preliminary data.</text>
</comment>
<proteinExistence type="inferred from homology"/>
<dbReference type="NCBIfam" id="TIGR00697">
    <property type="entry name" value="queuosine precursor transporter"/>
    <property type="match status" value="1"/>
</dbReference>
<dbReference type="HAMAP" id="MF_02088">
    <property type="entry name" value="Q_prec_transport"/>
    <property type="match status" value="1"/>
</dbReference>
<feature type="transmembrane region" description="Helical" evidence="1">
    <location>
        <begin position="86"/>
        <end position="104"/>
    </location>
</feature>
<reference evidence="2" key="1">
    <citation type="journal article" date="2015" name="Nature">
        <title>Complex archaea that bridge the gap between prokaryotes and eukaryotes.</title>
        <authorList>
            <person name="Spang A."/>
            <person name="Saw J.H."/>
            <person name="Jorgensen S.L."/>
            <person name="Zaremba-Niedzwiedzka K."/>
            <person name="Martijn J."/>
            <person name="Lind A.E."/>
            <person name="van Eijk R."/>
            <person name="Schleper C."/>
            <person name="Guy L."/>
            <person name="Ettema T.J."/>
        </authorList>
    </citation>
    <scope>NUCLEOTIDE SEQUENCE</scope>
</reference>
<organism evidence="2">
    <name type="scientific">marine sediment metagenome</name>
    <dbReference type="NCBI Taxonomy" id="412755"/>
    <lineage>
        <taxon>unclassified sequences</taxon>
        <taxon>metagenomes</taxon>
        <taxon>ecological metagenomes</taxon>
    </lineage>
</organism>
<evidence type="ECO:0008006" key="3">
    <source>
        <dbReference type="Google" id="ProtNLM"/>
    </source>
</evidence>
<name>A0A0F9VIT0_9ZZZZ</name>
<dbReference type="EMBL" id="LAZR01000045">
    <property type="protein sequence ID" value="KKN99732.1"/>
    <property type="molecule type" value="Genomic_DNA"/>
</dbReference>
<evidence type="ECO:0000256" key="1">
    <source>
        <dbReference type="SAM" id="Phobius"/>
    </source>
</evidence>
<feature type="transmembrane region" description="Helical" evidence="1">
    <location>
        <begin position="198"/>
        <end position="221"/>
    </location>
</feature>
<keyword evidence="1" id="KW-1133">Transmembrane helix</keyword>
<dbReference type="AlphaFoldDB" id="A0A0F9VIT0"/>